<feature type="compositionally biased region" description="Low complexity" evidence="4">
    <location>
        <begin position="1791"/>
        <end position="1802"/>
    </location>
</feature>
<feature type="region of interest" description="Disordered" evidence="4">
    <location>
        <begin position="1255"/>
        <end position="1279"/>
    </location>
</feature>
<proteinExistence type="predicted"/>
<evidence type="ECO:0000256" key="2">
    <source>
        <dbReference type="ARBA" id="ARBA00022801"/>
    </source>
</evidence>
<evidence type="ECO:0000256" key="1">
    <source>
        <dbReference type="ARBA" id="ARBA00022741"/>
    </source>
</evidence>
<dbReference type="PROSITE" id="PS51194">
    <property type="entry name" value="HELICASE_CTER"/>
    <property type="match status" value="1"/>
</dbReference>
<keyword evidence="3" id="KW-0067">ATP-binding</keyword>
<dbReference type="Gene3D" id="3.40.50.300">
    <property type="entry name" value="P-loop containing nucleotide triphosphate hydrolases"/>
    <property type="match status" value="1"/>
</dbReference>
<evidence type="ECO:0000313" key="7">
    <source>
        <dbReference type="Proteomes" id="UP000664521"/>
    </source>
</evidence>
<feature type="compositionally biased region" description="Basic and acidic residues" evidence="4">
    <location>
        <begin position="1179"/>
        <end position="1190"/>
    </location>
</feature>
<dbReference type="Gene3D" id="3.40.50.10810">
    <property type="entry name" value="Tandem AAA-ATPase domain"/>
    <property type="match status" value="1"/>
</dbReference>
<comment type="caution">
    <text evidence="6">The sequence shown here is derived from an EMBL/GenBank/DDBJ whole genome shotgun (WGS) entry which is preliminary data.</text>
</comment>
<reference evidence="6" key="1">
    <citation type="submission" date="2021-03" db="EMBL/GenBank/DDBJ databases">
        <authorList>
            <person name="Tagirdzhanova G."/>
        </authorList>
    </citation>
    <scope>NUCLEOTIDE SEQUENCE</scope>
</reference>
<accession>A0A8H3J6Y3</accession>
<dbReference type="InterPro" id="IPR000330">
    <property type="entry name" value="SNF2_N"/>
</dbReference>
<dbReference type="GO" id="GO:0006281">
    <property type="term" value="P:DNA repair"/>
    <property type="evidence" value="ECO:0007669"/>
    <property type="project" value="TreeGrafter"/>
</dbReference>
<evidence type="ECO:0000259" key="5">
    <source>
        <dbReference type="PROSITE" id="PS51194"/>
    </source>
</evidence>
<keyword evidence="2" id="KW-0378">Hydrolase</keyword>
<dbReference type="InterPro" id="IPR001650">
    <property type="entry name" value="Helicase_C-like"/>
</dbReference>
<feature type="region of interest" description="Disordered" evidence="4">
    <location>
        <begin position="1056"/>
        <end position="1145"/>
    </location>
</feature>
<dbReference type="Proteomes" id="UP000664521">
    <property type="component" value="Unassembled WGS sequence"/>
</dbReference>
<keyword evidence="1" id="KW-0547">Nucleotide-binding</keyword>
<dbReference type="InterPro" id="IPR038718">
    <property type="entry name" value="SNF2-like_sf"/>
</dbReference>
<feature type="compositionally biased region" description="Acidic residues" evidence="4">
    <location>
        <begin position="1200"/>
        <end position="1210"/>
    </location>
</feature>
<feature type="region of interest" description="Disordered" evidence="4">
    <location>
        <begin position="183"/>
        <end position="207"/>
    </location>
</feature>
<dbReference type="Pfam" id="PF00176">
    <property type="entry name" value="SNF2-rel_dom"/>
    <property type="match status" value="1"/>
</dbReference>
<organism evidence="6 7">
    <name type="scientific">Heterodermia speciosa</name>
    <dbReference type="NCBI Taxonomy" id="116794"/>
    <lineage>
        <taxon>Eukaryota</taxon>
        <taxon>Fungi</taxon>
        <taxon>Dikarya</taxon>
        <taxon>Ascomycota</taxon>
        <taxon>Pezizomycotina</taxon>
        <taxon>Lecanoromycetes</taxon>
        <taxon>OSLEUM clade</taxon>
        <taxon>Lecanoromycetidae</taxon>
        <taxon>Caliciales</taxon>
        <taxon>Physciaceae</taxon>
        <taxon>Heterodermia</taxon>
    </lineage>
</organism>
<name>A0A8H3J6Y3_9LECA</name>
<feature type="domain" description="Helicase C-terminal" evidence="5">
    <location>
        <begin position="837"/>
        <end position="983"/>
    </location>
</feature>
<dbReference type="PANTHER" id="PTHR45626">
    <property type="entry name" value="TRANSCRIPTION TERMINATION FACTOR 2-RELATED"/>
    <property type="match status" value="1"/>
</dbReference>
<feature type="compositionally biased region" description="Low complexity" evidence="4">
    <location>
        <begin position="1264"/>
        <end position="1279"/>
    </location>
</feature>
<dbReference type="OrthoDB" id="5369907at2759"/>
<dbReference type="GO" id="GO:0016787">
    <property type="term" value="F:hydrolase activity"/>
    <property type="evidence" value="ECO:0007669"/>
    <property type="project" value="UniProtKB-KW"/>
</dbReference>
<dbReference type="EMBL" id="CAJPDS010000272">
    <property type="protein sequence ID" value="CAF9941950.1"/>
    <property type="molecule type" value="Genomic_DNA"/>
</dbReference>
<dbReference type="InterPro" id="IPR027417">
    <property type="entry name" value="P-loop_NTPase"/>
</dbReference>
<sequence>MANRRKALAWDDSLAFPQILGFTSQNEMSDFMTDPRGRFFKYFELYAQRWILPAQQKVAPGQVRKRGPGCQAVEVRMLAGERGGNDKYSQDDPDMSEWDQTDYLAWVLLKVRTANLRSKSGIFYGKGLSDMEINDRVWGLLKLAESRMSPARLVKEPVGRLPSSPSPVASHLARVASKQASPSRQLFSRAGTPANPDVIETRPQDGQGELQPKFTRAELEAQFQGEVLAFKEPGGIIPDIMKDGANESLGFSRTMSNAQRMLHERNSVTFDIADRFWVCWLVDKVLDKHLSVEELDHEIEFVEDLVRISDVENSDWAQRQIADMENDKIIYELFTPEAAEAFDAQQAWLDNEDYQREDLEGACKLLGIPWNGDRTVYRMEGMALGTSMTYWQAVGLAGMIEFYNTGETRGCLLADTMGLGKIIMLICFFLWHSKQRQSHELGALPPRPYLFVVPKRIVNQVIREFEKFVPGYFKLFKYHGDGRRVNKKVGDETIINGIMTRKHDVFRGEKAARRIVVTSHSTFAARHGPSAQRTWRINHSRMTTEDIDKKYLRLDQEWEHNLSGCFEAGAIDEIHLVKNIKSQGSTAFNWLNLSWVNGASGSLLPQGSSDFVVYLKFLESPRVSEWFKSASLTAMRQDTNSLNVNFYDVDDNSPVVKLRVTELSAKRWIFSNRVFQVDQGLRMRQLFKKCMIRRIHASRIPFVTGSRIGDQLPRVDARWLHCPLDFTELEEYKKQETALLQRLVVRKGVTIKARFSLRTYRKLSMLAVWVILSKVDDHTNLTVKNLKALMTDKHDSEAFHYAVLSDSFDRSLSLMQRQVALKRFFVGAPKTRALLKNLRSSVVRDKEKQVIFTKISANAAYLSHVLWLAGIRHLIILSHHSDEERDDLVRRFDEDAGDNWVLIMIYAVGSVGFNCQHLCWRVHIFEQSWLIGDILQVIGRVRRYGNSFDVVYVVEYHLSDDINNREVFRILHKAISETMANLNRFLFQSFGDEGDNLDDFDLGDIGDWVMENGELIFFQESIIASESLSMEDLIMEVLVQSKGALSWVVDESDIPSTSLAPKSAEDPAEDFASASSPGSLSLQQHDESSPTALEPSLPIYSHRVAPSAKASDSEDNVMSGASGNEDNVMSGASGNEDNVTADANSSEDNVIADANGSEDNVMADVIGSEDAMANASGSEGDRRMTEHGEDIGSDQLEGFGSDDQDSTNSEDELQMELDEYANLFIAPDQVLNAPIVAQALTLQDYLEDIDPVTDDATPSDSAVSPTMVPTSPASSSTPPYEIIEKQGGKDVLPPPLHLALGLWFEKTGCFRTEYSRLREVFHLIKPLTDEVDSLLLKLDSLKRQVRRHIPLFRLIRSAIKVVIEKQPSLFIGEKKRHQKKTRLIRTSWHYWYDPIDLIRTILCVNELRRKMHFGMALYVDESTELWEFRAWGSFIKTTSGDVVYTRQGNLIISGDIVHLRDHRSDADVFGEVIVILQPIVSRAHYLFESFEELAIEDENIREMCLVEDRNLQCKVSTISRHVDIYLDREYDVDEDDSERIYEDDRYFIRRVVNLGSHTVRPVQYMHPTRGELEVLEYGREYLEKIVTKPHTFLPYLLFIDDFGVHRNMYRALKAFYIIPVCLSYAERRKVANVFTLTLGPHGAEMKDVVEGFRKPIRKLDRGLNMEVNGSIETVLSFVMTFLGDMPQQADNEEVLPPNTFGLRAIIKAFGIIARTNTLVGSQRYTLPRSLHHQILEARHAYQDLIQCAIRVGQGFAEEVAEDAAQDEDAAAIVDILSGAVQSESESEEGEVAQPTTTTTSRNKTNKRGKESSSNRFKKLLALPNVHAGLHLAANAEEMATIMNSNVLAGELKHMQWKRLADAAAPSNLMGYLFAVDVMRQSLRLGLAGAWSHDHPELVEVLDLLDSQCPTLIKSFMPIGEQEIDDSDEAHLVVGDSEHRLTKLSLQGFVLNPYFRIGANTNLMRLPPQHDFLQSLMAAYRRDYGLQVLDFGGRRLKWHRRISYMDQDNHRHVYNVGDYVYFAARNQTLKGQLAQFFSHKYRRNTYGFFVVHVIQDLAEQDGSDVMDPVLELPVRRRRVIQTIHGVLSLSREKLYLIEAKDEGDWEGEFEDNEESDSYLLECNWGVEYL</sequence>
<dbReference type="InterPro" id="IPR050628">
    <property type="entry name" value="SNF2_RAD54_helicase_TF"/>
</dbReference>
<feature type="region of interest" description="Disordered" evidence="4">
    <location>
        <begin position="1780"/>
        <end position="1813"/>
    </location>
</feature>
<feature type="compositionally biased region" description="Polar residues" evidence="4">
    <location>
        <begin position="1119"/>
        <end position="1145"/>
    </location>
</feature>
<evidence type="ECO:0000256" key="3">
    <source>
        <dbReference type="ARBA" id="ARBA00022840"/>
    </source>
</evidence>
<dbReference type="GO" id="GO:0005634">
    <property type="term" value="C:nucleus"/>
    <property type="evidence" value="ECO:0007669"/>
    <property type="project" value="TreeGrafter"/>
</dbReference>
<evidence type="ECO:0000313" key="6">
    <source>
        <dbReference type="EMBL" id="CAF9941950.1"/>
    </source>
</evidence>
<dbReference type="GO" id="GO:0008094">
    <property type="term" value="F:ATP-dependent activity, acting on DNA"/>
    <property type="evidence" value="ECO:0007669"/>
    <property type="project" value="TreeGrafter"/>
</dbReference>
<dbReference type="SUPFAM" id="SSF52540">
    <property type="entry name" value="P-loop containing nucleoside triphosphate hydrolases"/>
    <property type="match status" value="2"/>
</dbReference>
<feature type="compositionally biased region" description="Polar residues" evidence="4">
    <location>
        <begin position="1073"/>
        <end position="1083"/>
    </location>
</feature>
<protein>
    <recommendedName>
        <fullName evidence="5">Helicase C-terminal domain-containing protein</fullName>
    </recommendedName>
</protein>
<evidence type="ECO:0000256" key="4">
    <source>
        <dbReference type="SAM" id="MobiDB-lite"/>
    </source>
</evidence>
<feature type="region of interest" description="Disordered" evidence="4">
    <location>
        <begin position="1173"/>
        <end position="1210"/>
    </location>
</feature>
<gene>
    <name evidence="6" type="ORF">HETSPECPRED_004485</name>
</gene>
<keyword evidence="7" id="KW-1185">Reference proteome</keyword>
<dbReference type="GO" id="GO:0005524">
    <property type="term" value="F:ATP binding"/>
    <property type="evidence" value="ECO:0007669"/>
    <property type="project" value="UniProtKB-KW"/>
</dbReference>
<dbReference type="Pfam" id="PF00271">
    <property type="entry name" value="Helicase_C"/>
    <property type="match status" value="1"/>
</dbReference>